<gene>
    <name evidence="2" type="ORF">FDQ92_11775</name>
</gene>
<sequence length="178" mass="20040">MRILNLYYSSTGNTALVAERIDQVIRDAGHTLDSIRIDKETVVDLLAYDFVFAGSGVYAWLPGKPMQNLFEQLRRTYVEDGAIKPASPKLTGKYAVLYCTYGGVHTGINEAIPAIKYMGQLFDHLGFHILAEWYVVGAYRLEKMQAMSRDGRLGDISDRPNEQDLRHIAEATRGILRI</sequence>
<proteinExistence type="predicted"/>
<dbReference type="RefSeq" id="WP_137425075.1">
    <property type="nucleotide sequence ID" value="NZ_CP040098.1"/>
</dbReference>
<evidence type="ECO:0000259" key="1">
    <source>
        <dbReference type="PROSITE" id="PS50902"/>
    </source>
</evidence>
<accession>A0A4P8L847</accession>
<dbReference type="OrthoDB" id="5455894at2"/>
<name>A0A4P8L847_9BACT</name>
<dbReference type="SUPFAM" id="SSF52218">
    <property type="entry name" value="Flavoproteins"/>
    <property type="match status" value="1"/>
</dbReference>
<organism evidence="2 3">
    <name type="scientific">Desulfoglaeba alkanexedens ALDC</name>
    <dbReference type="NCBI Taxonomy" id="980445"/>
    <lineage>
        <taxon>Bacteria</taxon>
        <taxon>Pseudomonadati</taxon>
        <taxon>Thermodesulfobacteriota</taxon>
        <taxon>Syntrophobacteria</taxon>
        <taxon>Syntrophobacterales</taxon>
        <taxon>Syntrophobacteraceae</taxon>
        <taxon>Desulfoglaeba</taxon>
    </lineage>
</organism>
<feature type="domain" description="Flavodoxin-like" evidence="1">
    <location>
        <begin position="3"/>
        <end position="176"/>
    </location>
</feature>
<reference evidence="2 3" key="2">
    <citation type="submission" date="2019-05" db="EMBL/GenBank/DDBJ databases">
        <authorList>
            <person name="Suflita J.M."/>
            <person name="Marks C.R."/>
        </authorList>
    </citation>
    <scope>NUCLEOTIDE SEQUENCE [LARGE SCALE GENOMIC DNA]</scope>
    <source>
        <strain evidence="2 3">ALDC</strain>
    </source>
</reference>
<dbReference type="InterPro" id="IPR008254">
    <property type="entry name" value="Flavodoxin/NO_synth"/>
</dbReference>
<dbReference type="Gene3D" id="3.40.50.360">
    <property type="match status" value="1"/>
</dbReference>
<dbReference type="KEGG" id="dax:FDQ92_11775"/>
<dbReference type="PROSITE" id="PS50902">
    <property type="entry name" value="FLAVODOXIN_LIKE"/>
    <property type="match status" value="1"/>
</dbReference>
<dbReference type="EMBL" id="CP040098">
    <property type="protein sequence ID" value="QCQ22792.1"/>
    <property type="molecule type" value="Genomic_DNA"/>
</dbReference>
<dbReference type="Proteomes" id="UP000298602">
    <property type="component" value="Chromosome"/>
</dbReference>
<keyword evidence="3" id="KW-1185">Reference proteome</keyword>
<evidence type="ECO:0000313" key="3">
    <source>
        <dbReference type="Proteomes" id="UP000298602"/>
    </source>
</evidence>
<reference evidence="2 3" key="1">
    <citation type="submission" date="2019-05" db="EMBL/GenBank/DDBJ databases">
        <title>The Complete Genome Sequence of the n-alkane-degrading Desulfoglaeba alkanexedens ALDC reveals multiple alkylsuccinate synthase gene clusters.</title>
        <authorList>
            <person name="Callaghan A.V."/>
            <person name="Davidova I.A."/>
            <person name="Duncan K.E."/>
            <person name="Morris B."/>
            <person name="McInerney M.J."/>
        </authorList>
    </citation>
    <scope>NUCLEOTIDE SEQUENCE [LARGE SCALE GENOMIC DNA]</scope>
    <source>
        <strain evidence="2 3">ALDC</strain>
    </source>
</reference>
<dbReference type="AlphaFoldDB" id="A0A4P8L847"/>
<evidence type="ECO:0000313" key="2">
    <source>
        <dbReference type="EMBL" id="QCQ22792.1"/>
    </source>
</evidence>
<dbReference type="InterPro" id="IPR026816">
    <property type="entry name" value="Flavodoxin_dom"/>
</dbReference>
<protein>
    <submittedName>
        <fullName evidence="2">Flavodoxin</fullName>
    </submittedName>
</protein>
<dbReference type="Pfam" id="PF12724">
    <property type="entry name" value="Flavodoxin_5"/>
    <property type="match status" value="1"/>
</dbReference>
<dbReference type="InterPro" id="IPR029039">
    <property type="entry name" value="Flavoprotein-like_sf"/>
</dbReference>
<dbReference type="GO" id="GO:0010181">
    <property type="term" value="F:FMN binding"/>
    <property type="evidence" value="ECO:0007669"/>
    <property type="project" value="InterPro"/>
</dbReference>